<comment type="similarity">
    <text evidence="4">Belongs to the acyltransferase PapA5 family.</text>
</comment>
<dbReference type="InterPro" id="IPR023213">
    <property type="entry name" value="CAT-like_dom_sf"/>
</dbReference>
<feature type="domain" description="Phthiocerol/phthiodiolone dimycocerosyl transferase C-terminal" evidence="13">
    <location>
        <begin position="204"/>
        <end position="395"/>
    </location>
</feature>
<dbReference type="EC" id="2.3.1.282" evidence="5"/>
<dbReference type="Gene3D" id="3.30.559.30">
    <property type="entry name" value="Nonribosomal peptide synthetase, condensation domain"/>
    <property type="match status" value="1"/>
</dbReference>
<reference evidence="15" key="1">
    <citation type="journal article" date="2019" name="Int. J. Syst. Evol. Microbiol.">
        <title>The Global Catalogue of Microorganisms (GCM) 10K type strain sequencing project: providing services to taxonomists for standard genome sequencing and annotation.</title>
        <authorList>
            <consortium name="The Broad Institute Genomics Platform"/>
            <consortium name="The Broad Institute Genome Sequencing Center for Infectious Disease"/>
            <person name="Wu L."/>
            <person name="Ma J."/>
        </authorList>
    </citation>
    <scope>NUCLEOTIDE SEQUENCE [LARGE SCALE GENOMIC DNA]</scope>
    <source>
        <strain evidence="15">JCM 18298</strain>
    </source>
</reference>
<proteinExistence type="inferred from homology"/>
<keyword evidence="7" id="KW-0444">Lipid biosynthesis</keyword>
<evidence type="ECO:0000256" key="4">
    <source>
        <dbReference type="ARBA" id="ARBA00006558"/>
    </source>
</evidence>
<protein>
    <recommendedName>
        <fullName evidence="6">Phthiocerol/phthiodiolone dimycocerosyl transferase</fullName>
        <ecNumber evidence="5">2.3.1.282</ecNumber>
    </recommendedName>
    <alternativeName>
        <fullName evidence="12">Acyltransferase PapA5</fullName>
    </alternativeName>
    <alternativeName>
        <fullName evidence="10">Phthiocerol/phthiodiolone O-acyltransferase</fullName>
    </alternativeName>
    <alternativeName>
        <fullName evidence="11">Polyketide synthase-associated protein A5</fullName>
    </alternativeName>
</protein>
<gene>
    <name evidence="14" type="ORF">GCM10023318_61570</name>
</gene>
<keyword evidence="15" id="KW-1185">Reference proteome</keyword>
<dbReference type="SUPFAM" id="SSF52777">
    <property type="entry name" value="CoA-dependent acyltransferases"/>
    <property type="match status" value="2"/>
</dbReference>
<dbReference type="Pfam" id="PF16911">
    <property type="entry name" value="PapA_C"/>
    <property type="match status" value="1"/>
</dbReference>
<evidence type="ECO:0000256" key="7">
    <source>
        <dbReference type="ARBA" id="ARBA00022516"/>
    </source>
</evidence>
<dbReference type="GO" id="GO:0016740">
    <property type="term" value="F:transferase activity"/>
    <property type="evidence" value="ECO:0007669"/>
    <property type="project" value="UniProtKB-KW"/>
</dbReference>
<evidence type="ECO:0000256" key="6">
    <source>
        <dbReference type="ARBA" id="ARBA00013449"/>
    </source>
</evidence>
<evidence type="ECO:0000256" key="10">
    <source>
        <dbReference type="ARBA" id="ARBA00030465"/>
    </source>
</evidence>
<comment type="catalytic activity">
    <reaction evidence="2">
        <text>2 a mycocerosyl-[mycocerosic acid synthase] + a phenolphthiocerol = a dimycocerosyl phenolphthiocerol + 2 holo-[mycocerosic acid synthase].</text>
        <dbReference type="EC" id="2.3.1.282"/>
    </reaction>
</comment>
<evidence type="ECO:0000256" key="9">
    <source>
        <dbReference type="ARBA" id="ARBA00023315"/>
    </source>
</evidence>
<keyword evidence="9" id="KW-0012">Acyltransferase</keyword>
<dbReference type="Proteomes" id="UP001500603">
    <property type="component" value="Unassembled WGS sequence"/>
</dbReference>
<evidence type="ECO:0000256" key="5">
    <source>
        <dbReference type="ARBA" id="ARBA00012866"/>
    </source>
</evidence>
<dbReference type="Gene3D" id="3.30.559.10">
    <property type="entry name" value="Chloramphenicol acetyltransferase-like domain"/>
    <property type="match status" value="1"/>
</dbReference>
<evidence type="ECO:0000256" key="2">
    <source>
        <dbReference type="ARBA" id="ARBA00000625"/>
    </source>
</evidence>
<comment type="catalytic activity">
    <reaction evidence="1">
        <text>2 a mycocerosyl-[mycocerosic acid synthase] + a phthiocerol = a dimycocerosyl phthiocerol + 2 holo-[mycocerosic acid synthase].</text>
        <dbReference type="EC" id="2.3.1.282"/>
    </reaction>
</comment>
<dbReference type="EMBL" id="BAABJM010000011">
    <property type="protein sequence ID" value="GAA5069868.1"/>
    <property type="molecule type" value="Genomic_DNA"/>
</dbReference>
<sequence>MLWDEVEVIRVLAPSEARFVRHGTYTGRSVSVVGALDTAALRSAFVAVLRANPILSCRIMETSGGQGVLVRPRGGDAVGATVADGADDVRLPIEPIDPATQLAYLDITACGPHRWRTTLYNHHSIGDGSYGIDLMAQLWSHYTDLVQGSAARVVPRRYPQSLEWWLAHNGVGKSSVSGLETLTRPLAPAVTDPPADETPQVANSLVRPRYTSLDEASTAALIRLGRRHGVSVNGLLTAALLRVHARETSGASGDPAAVGCLYPVDLRRRLPAPVGCGAGTNMGGLASFAAVIGRSTGLLALAHAICDRLRADLDHGVVQQSAWHFPEFFGRNKTRAFTEHVAITNTGAVPAFRTPEGLTLGAYELVYLSAHPRPSAGPGAAVTFLAYTYAGKLTLGQLGSGHHGLLSAARSELMASLTESGDVFAGAR</sequence>
<evidence type="ECO:0000256" key="8">
    <source>
        <dbReference type="ARBA" id="ARBA00022679"/>
    </source>
</evidence>
<evidence type="ECO:0000256" key="3">
    <source>
        <dbReference type="ARBA" id="ARBA00001907"/>
    </source>
</evidence>
<evidence type="ECO:0000256" key="11">
    <source>
        <dbReference type="ARBA" id="ARBA00032317"/>
    </source>
</evidence>
<evidence type="ECO:0000256" key="1">
    <source>
        <dbReference type="ARBA" id="ARBA00000026"/>
    </source>
</evidence>
<comment type="caution">
    <text evidence="14">The sequence shown here is derived from an EMBL/GenBank/DDBJ whole genome shotgun (WGS) entry which is preliminary data.</text>
</comment>
<evidence type="ECO:0000313" key="14">
    <source>
        <dbReference type="EMBL" id="GAA5069868.1"/>
    </source>
</evidence>
<dbReference type="InterPro" id="IPR031641">
    <property type="entry name" value="PapA_C"/>
</dbReference>
<organism evidence="14 15">
    <name type="scientific">Nocardia callitridis</name>
    <dbReference type="NCBI Taxonomy" id="648753"/>
    <lineage>
        <taxon>Bacteria</taxon>
        <taxon>Bacillati</taxon>
        <taxon>Actinomycetota</taxon>
        <taxon>Actinomycetes</taxon>
        <taxon>Mycobacteriales</taxon>
        <taxon>Nocardiaceae</taxon>
        <taxon>Nocardia</taxon>
    </lineage>
</organism>
<evidence type="ECO:0000313" key="15">
    <source>
        <dbReference type="Proteomes" id="UP001500603"/>
    </source>
</evidence>
<evidence type="ECO:0000259" key="13">
    <source>
        <dbReference type="Pfam" id="PF16911"/>
    </source>
</evidence>
<name>A0ABP9L625_9NOCA</name>
<evidence type="ECO:0000256" key="12">
    <source>
        <dbReference type="ARBA" id="ARBA00033407"/>
    </source>
</evidence>
<keyword evidence="7" id="KW-0443">Lipid metabolism</keyword>
<dbReference type="RefSeq" id="WP_345499972.1">
    <property type="nucleotide sequence ID" value="NZ_BAABJM010000011.1"/>
</dbReference>
<keyword evidence="8 14" id="KW-0808">Transferase</keyword>
<accession>A0ABP9L625</accession>
<comment type="catalytic activity">
    <reaction evidence="3">
        <text>2 a mycocerosyl-[mycocerosic acid synthase] + a phthiodiolone = a dimycocerosyl phthiodiolone + 2 holo-[mycocerosic acid synthase].</text>
        <dbReference type="EC" id="2.3.1.282"/>
    </reaction>
</comment>